<proteinExistence type="predicted"/>
<feature type="region of interest" description="Disordered" evidence="2">
    <location>
        <begin position="525"/>
        <end position="728"/>
    </location>
</feature>
<dbReference type="OrthoDB" id="266362at2759"/>
<sequence>MPRGRDGDGSSANNSFSAPPDAPSTEQYLPDHQLHAGKRAKSSEGKGDNMDAYHARAISFNSEMGVGDVDEDTLTMPAPDTVRSAKPNPASSPSPQQHKALLLPPSYDRPSSPPVAAASHVPHSLIPHPNLQRSPSTSQWQLSSPQDRPRAGHDTTSRGAVFEYASEAVNTLEQQYGDALQRLGTMHRLYDRLDEQNRKLEAEVVRLRRTNDVLEKGVALTIYSSMRQVKHEMKLLKQYVAVLCTGFSSSMEALQQLVAEDVPRLLGKGSGYTALLPYGVQGRLRSMETRVSVGKSSSQQSAFAFAPSLPLNSLTGMPAASGSNDGGGVRAAAQQQLYQPGYWWNAMSPQPLRPPSTQETEVGELQRQPADLSAVNSGVDYNSDNCIGEPTVNHHALLDVDRDEHQDSHLQQQQQDGPLQEAVSFQAYRRVQTALAEAQRRVVELEQQNSTQQADYEARVAQLKVVHRAREARLEEELALLKRVEPIIREGDASPQMVMSSNAGDAKAATMLIDIKALAQLLADLQKQQEQPQPASAERNTHRPHTGRAAALPNNSDEADGRRNEEEEDDGMVDSRDPQSTSNDGSANGSSDDEDYRFYYGNGDPRRSYEQTNRRILQATALGRDRPHTFSGNDGRLHRPDRYSPAAAARRSELARQVLGDGTQHKTKSVPRSLAYDRLVHRRDDLEGPSTRSAQRAEKASPQSAAPRGRSRKKEPEDGPARVGGHSGMKRGFDLHSIDPPLLQAALEQVLLSSSGGQTCASKSARAKALVGSKATSKVDRLAQGLWAEEMLKERNCI</sequence>
<keyword evidence="4" id="KW-1185">Reference proteome</keyword>
<feature type="compositionally biased region" description="Basic and acidic residues" evidence="2">
    <location>
        <begin position="41"/>
        <end position="50"/>
    </location>
</feature>
<protein>
    <submittedName>
        <fullName evidence="3">Uncharacterized protein</fullName>
    </submittedName>
</protein>
<feature type="region of interest" description="Disordered" evidence="2">
    <location>
        <begin position="348"/>
        <end position="377"/>
    </location>
</feature>
<evidence type="ECO:0000313" key="3">
    <source>
        <dbReference type="EMBL" id="KPI84062.1"/>
    </source>
</evidence>
<dbReference type="OMA" id="AQGIWAQ"/>
<organism evidence="3 4">
    <name type="scientific">Leptomonas seymouri</name>
    <dbReference type="NCBI Taxonomy" id="5684"/>
    <lineage>
        <taxon>Eukaryota</taxon>
        <taxon>Discoba</taxon>
        <taxon>Euglenozoa</taxon>
        <taxon>Kinetoplastea</taxon>
        <taxon>Metakinetoplastina</taxon>
        <taxon>Trypanosomatida</taxon>
        <taxon>Trypanosomatidae</taxon>
        <taxon>Leishmaniinae</taxon>
        <taxon>Leptomonas</taxon>
    </lineage>
</organism>
<feature type="compositionally biased region" description="Basic and acidic residues" evidence="2">
    <location>
        <begin position="604"/>
        <end position="613"/>
    </location>
</feature>
<accession>A0A0N1P9T6</accession>
<reference evidence="3 4" key="1">
    <citation type="journal article" date="2015" name="PLoS Pathog.">
        <title>Leptomonas seymouri: Adaptations to the Dixenous Life Cycle Analyzed by Genome Sequencing, Transcriptome Profiling and Co-infection with Leishmania donovani.</title>
        <authorList>
            <person name="Kraeva N."/>
            <person name="Butenko A."/>
            <person name="Hlavacova J."/>
            <person name="Kostygov A."/>
            <person name="Myskova J."/>
            <person name="Grybchuk D."/>
            <person name="Lestinova T."/>
            <person name="Votypka J."/>
            <person name="Volf P."/>
            <person name="Opperdoes F."/>
            <person name="Flegontov P."/>
            <person name="Lukes J."/>
            <person name="Yurchenko V."/>
        </authorList>
    </citation>
    <scope>NUCLEOTIDE SEQUENCE [LARGE SCALE GENOMIC DNA]</scope>
    <source>
        <strain evidence="3 4">ATCC 30220</strain>
    </source>
</reference>
<feature type="coiled-coil region" evidence="1">
    <location>
        <begin position="183"/>
        <end position="217"/>
    </location>
</feature>
<evidence type="ECO:0000256" key="1">
    <source>
        <dbReference type="SAM" id="Coils"/>
    </source>
</evidence>
<keyword evidence="1" id="KW-0175">Coiled coil</keyword>
<dbReference type="Proteomes" id="UP000038009">
    <property type="component" value="Unassembled WGS sequence"/>
</dbReference>
<feature type="region of interest" description="Disordered" evidence="2">
    <location>
        <begin position="62"/>
        <end position="155"/>
    </location>
</feature>
<feature type="compositionally biased region" description="Low complexity" evidence="2">
    <location>
        <begin position="84"/>
        <end position="95"/>
    </location>
</feature>
<comment type="caution">
    <text evidence="3">The sequence shown here is derived from an EMBL/GenBank/DDBJ whole genome shotgun (WGS) entry which is preliminary data.</text>
</comment>
<feature type="compositionally biased region" description="Polar residues" evidence="2">
    <location>
        <begin position="131"/>
        <end position="146"/>
    </location>
</feature>
<evidence type="ECO:0000256" key="2">
    <source>
        <dbReference type="SAM" id="MobiDB-lite"/>
    </source>
</evidence>
<dbReference type="VEuPathDB" id="TriTrypDB:Lsey_0293_0070"/>
<feature type="coiled-coil region" evidence="1">
    <location>
        <begin position="428"/>
        <end position="455"/>
    </location>
</feature>
<gene>
    <name evidence="3" type="ORF">ABL78_6887</name>
</gene>
<feature type="region of interest" description="Disordered" evidence="2">
    <location>
        <begin position="1"/>
        <end position="50"/>
    </location>
</feature>
<name>A0A0N1P9T6_LEPSE</name>
<dbReference type="EMBL" id="LJSK01000293">
    <property type="protein sequence ID" value="KPI84062.1"/>
    <property type="molecule type" value="Genomic_DNA"/>
</dbReference>
<dbReference type="AlphaFoldDB" id="A0A0N1P9T6"/>
<evidence type="ECO:0000313" key="4">
    <source>
        <dbReference type="Proteomes" id="UP000038009"/>
    </source>
</evidence>